<evidence type="ECO:0000313" key="2">
    <source>
        <dbReference type="EMBL" id="KAK3281125.1"/>
    </source>
</evidence>
<keyword evidence="3" id="KW-1185">Reference proteome</keyword>
<organism evidence="2 3">
    <name type="scientific">Cymbomonas tetramitiformis</name>
    <dbReference type="NCBI Taxonomy" id="36881"/>
    <lineage>
        <taxon>Eukaryota</taxon>
        <taxon>Viridiplantae</taxon>
        <taxon>Chlorophyta</taxon>
        <taxon>Pyramimonadophyceae</taxon>
        <taxon>Pyramimonadales</taxon>
        <taxon>Pyramimonadaceae</taxon>
        <taxon>Cymbomonas</taxon>
    </lineage>
</organism>
<comment type="caution">
    <text evidence="2">The sequence shown here is derived from an EMBL/GenBank/DDBJ whole genome shotgun (WGS) entry which is preliminary data.</text>
</comment>
<dbReference type="Proteomes" id="UP001190700">
    <property type="component" value="Unassembled WGS sequence"/>
</dbReference>
<feature type="region of interest" description="Disordered" evidence="1">
    <location>
        <begin position="1"/>
        <end position="59"/>
    </location>
</feature>
<accession>A0AAE0GMW0</accession>
<feature type="compositionally biased region" description="Polar residues" evidence="1">
    <location>
        <begin position="10"/>
        <end position="27"/>
    </location>
</feature>
<name>A0AAE0GMW0_9CHLO</name>
<proteinExistence type="predicted"/>
<sequence>MPSKRKRQPPRQNLGSIESRTEYQQSGLDICVDADADAEEQPGNISESELCSPEESDQPFVPPVENIANQDPLLLSVDISQGLEENFCFAELPVFAGCELSKADAPGLRVIRVSGFRDFEGWFQTSVLAADALAYLHHSGIIQLAVATLAPSPDPIVSSAGTTSIRAYLCLTQRALEEASTENLSATSARACASDLHLLNLMSYFRPDVSAGSCRIEASGSASSTSGVELKADALEETPFQLDPTLLYEALTPDPRAAPLSGPPEGLAASLHPFQSRAAAWMVRQERGGAATASAAGEIDLHPLWVKLDMATSQAARAAGLAALRDKHDAQDVVTLRMSWQTESLSLAALRESIGVQ</sequence>
<dbReference type="EMBL" id="LGRX02004014">
    <property type="protein sequence ID" value="KAK3281125.1"/>
    <property type="molecule type" value="Genomic_DNA"/>
</dbReference>
<dbReference type="AlphaFoldDB" id="A0AAE0GMW0"/>
<evidence type="ECO:0000313" key="3">
    <source>
        <dbReference type="Proteomes" id="UP001190700"/>
    </source>
</evidence>
<gene>
    <name evidence="2" type="ORF">CYMTET_11068</name>
</gene>
<reference evidence="2 3" key="1">
    <citation type="journal article" date="2015" name="Genome Biol. Evol.">
        <title>Comparative Genomics of a Bacterivorous Green Alga Reveals Evolutionary Causalities and Consequences of Phago-Mixotrophic Mode of Nutrition.</title>
        <authorList>
            <person name="Burns J.A."/>
            <person name="Paasch A."/>
            <person name="Narechania A."/>
            <person name="Kim E."/>
        </authorList>
    </citation>
    <scope>NUCLEOTIDE SEQUENCE [LARGE SCALE GENOMIC DNA]</scope>
    <source>
        <strain evidence="2 3">PLY_AMNH</strain>
    </source>
</reference>
<evidence type="ECO:0000256" key="1">
    <source>
        <dbReference type="SAM" id="MobiDB-lite"/>
    </source>
</evidence>
<protein>
    <submittedName>
        <fullName evidence="2">Uncharacterized protein</fullName>
    </submittedName>
</protein>